<sequence>MAQQLDQELTTYIQEKYQMNDKKANIALKVAESLHQKCLKDNYDAPKPVDWFLDEDIYKNKWLEIKNWFNDLPDDKFKELFYQNDSYQIYMKFMYDQFKSVI</sequence>
<organism evidence="1">
    <name type="scientific">Klosneuvirus KNV1</name>
    <dbReference type="NCBI Taxonomy" id="1977640"/>
    <lineage>
        <taxon>Viruses</taxon>
        <taxon>Varidnaviria</taxon>
        <taxon>Bamfordvirae</taxon>
        <taxon>Nucleocytoviricota</taxon>
        <taxon>Megaviricetes</taxon>
        <taxon>Imitervirales</taxon>
        <taxon>Mimiviridae</taxon>
        <taxon>Klosneuvirinae</taxon>
        <taxon>Klosneuvirus</taxon>
    </lineage>
</organism>
<protein>
    <submittedName>
        <fullName evidence="1">Uncharacterized protein</fullName>
    </submittedName>
</protein>
<proteinExistence type="predicted"/>
<name>A0A1V0SKL1_9VIRU</name>
<gene>
    <name evidence="1" type="ORF">Klosneuvirus_4_61</name>
</gene>
<evidence type="ECO:0000313" key="1">
    <source>
        <dbReference type="EMBL" id="ARF12246.1"/>
    </source>
</evidence>
<reference evidence="1" key="1">
    <citation type="journal article" date="2017" name="Science">
        <title>Giant viruses with an expanded complement of translation system components.</title>
        <authorList>
            <person name="Schulz F."/>
            <person name="Yutin N."/>
            <person name="Ivanova N.N."/>
            <person name="Ortega D.R."/>
            <person name="Lee T.K."/>
            <person name="Vierheilig J."/>
            <person name="Daims H."/>
            <person name="Horn M."/>
            <person name="Wagner M."/>
            <person name="Jensen G.J."/>
            <person name="Kyrpides N.C."/>
            <person name="Koonin E.V."/>
            <person name="Woyke T."/>
        </authorList>
    </citation>
    <scope>NUCLEOTIDE SEQUENCE</scope>
    <source>
        <strain evidence="1">KNV1</strain>
    </source>
</reference>
<dbReference type="EMBL" id="KY684111">
    <property type="protein sequence ID" value="ARF12246.1"/>
    <property type="molecule type" value="Genomic_DNA"/>
</dbReference>
<accession>A0A1V0SKL1</accession>